<dbReference type="InterPro" id="IPR029021">
    <property type="entry name" value="Prot-tyrosine_phosphatase-like"/>
</dbReference>
<dbReference type="Pfam" id="PF00782">
    <property type="entry name" value="DSPc"/>
    <property type="match status" value="1"/>
</dbReference>
<dbReference type="GO" id="GO:0004721">
    <property type="term" value="F:phosphoprotein phosphatase activity"/>
    <property type="evidence" value="ECO:0007669"/>
    <property type="project" value="UniProtKB-KW"/>
</dbReference>
<dbReference type="PROSITE" id="PS00383">
    <property type="entry name" value="TYR_PHOSPHATASE_1"/>
    <property type="match status" value="1"/>
</dbReference>
<keyword evidence="1" id="KW-0378">Hydrolase</keyword>
<feature type="domain" description="Tyrosine specific protein phosphatases" evidence="4">
    <location>
        <begin position="112"/>
        <end position="180"/>
    </location>
</feature>
<dbReference type="InterPro" id="IPR016130">
    <property type="entry name" value="Tyr_Pase_AS"/>
</dbReference>
<dbReference type="PANTHER" id="PTHR46712">
    <property type="entry name" value="PHOSPHATIDYLGLYCEROPHOSPHATASE AND PROTEIN-TYROSINE PHOSPHATASE 1"/>
    <property type="match status" value="1"/>
</dbReference>
<keyword evidence="2" id="KW-0904">Protein phosphatase</keyword>
<dbReference type="InterPro" id="IPR042165">
    <property type="entry name" value="PTPMT1"/>
</dbReference>
<dbReference type="FunFam" id="3.90.190.10:FF:000157">
    <property type="entry name" value="Protein-tyrosine phosphatase"/>
    <property type="match status" value="1"/>
</dbReference>
<evidence type="ECO:0000259" key="4">
    <source>
        <dbReference type="PROSITE" id="PS50056"/>
    </source>
</evidence>
<dbReference type="SMART" id="SM00195">
    <property type="entry name" value="DSPc"/>
    <property type="match status" value="1"/>
</dbReference>
<dbReference type="PROSITE" id="PS50056">
    <property type="entry name" value="TYR_PHOSPHATASE_2"/>
    <property type="match status" value="1"/>
</dbReference>
<dbReference type="PANTHER" id="PTHR46712:SF1">
    <property type="entry name" value="PHOSPHATIDYLGLYCEROPHOSPHATASE AND PROTEIN-TYROSINE PHOSPHATASE 1"/>
    <property type="match status" value="1"/>
</dbReference>
<evidence type="ECO:0000259" key="3">
    <source>
        <dbReference type="PROSITE" id="PS50054"/>
    </source>
</evidence>
<dbReference type="InterPro" id="IPR020422">
    <property type="entry name" value="TYR_PHOSPHATASE_DUAL_dom"/>
</dbReference>
<gene>
    <name evidence="5" type="ORF">H310_07367</name>
</gene>
<accession>A0A024U352</accession>
<dbReference type="EMBL" id="KI913964">
    <property type="protein sequence ID" value="ETW00841.1"/>
    <property type="molecule type" value="Genomic_DNA"/>
</dbReference>
<dbReference type="RefSeq" id="XP_008870976.1">
    <property type="nucleotide sequence ID" value="XM_008872754.1"/>
</dbReference>
<dbReference type="OrthoDB" id="273181at2759"/>
<feature type="domain" description="Tyrosine-protein phosphatase" evidence="3">
    <location>
        <begin position="35"/>
        <end position="192"/>
    </location>
</feature>
<dbReference type="eggNOG" id="KOG1719">
    <property type="taxonomic scope" value="Eukaryota"/>
</dbReference>
<dbReference type="AlphaFoldDB" id="A0A024U352"/>
<evidence type="ECO:0000256" key="2">
    <source>
        <dbReference type="ARBA" id="ARBA00022912"/>
    </source>
</evidence>
<sequence>MSTEKKENATMAHVAVYHVSLAYNLIMNKATSRTWWTRITDNLILGALPLRDRGHLAQLKEEERVAAVVTMNQPYELQPSILGIPVSPDDWHDAGIAQCFGHTQDFSPPTLATLIECVEFTKQHIDQGDTVYVHCKAGRGRSTIVVAAYLMQANGWPVDEALAFIKAKRPHIALQKPLLHEYSKHLAAQHTDVSKV</sequence>
<reference evidence="5" key="1">
    <citation type="submission" date="2013-12" db="EMBL/GenBank/DDBJ databases">
        <title>The Genome Sequence of Aphanomyces invadans NJM9701.</title>
        <authorList>
            <consortium name="The Broad Institute Genomics Platform"/>
            <person name="Russ C."/>
            <person name="Tyler B."/>
            <person name="van West P."/>
            <person name="Dieguez-Uribeondo J."/>
            <person name="Young S.K."/>
            <person name="Zeng Q."/>
            <person name="Gargeya S."/>
            <person name="Fitzgerald M."/>
            <person name="Abouelleil A."/>
            <person name="Alvarado L."/>
            <person name="Chapman S.B."/>
            <person name="Gainer-Dewar J."/>
            <person name="Goldberg J."/>
            <person name="Griggs A."/>
            <person name="Gujja S."/>
            <person name="Hansen M."/>
            <person name="Howarth C."/>
            <person name="Imamovic A."/>
            <person name="Ireland A."/>
            <person name="Larimer J."/>
            <person name="McCowan C."/>
            <person name="Murphy C."/>
            <person name="Pearson M."/>
            <person name="Poon T.W."/>
            <person name="Priest M."/>
            <person name="Roberts A."/>
            <person name="Saif S."/>
            <person name="Shea T."/>
            <person name="Sykes S."/>
            <person name="Wortman J."/>
            <person name="Nusbaum C."/>
            <person name="Birren B."/>
        </authorList>
    </citation>
    <scope>NUCLEOTIDE SEQUENCE [LARGE SCALE GENOMIC DNA]</scope>
    <source>
        <strain evidence="5">NJM9701</strain>
    </source>
</reference>
<name>A0A024U352_9STRA</name>
<dbReference type="InterPro" id="IPR000340">
    <property type="entry name" value="Dual-sp_phosphatase_cat-dom"/>
</dbReference>
<evidence type="ECO:0000313" key="5">
    <source>
        <dbReference type="EMBL" id="ETW00841.1"/>
    </source>
</evidence>
<proteinExistence type="predicted"/>
<protein>
    <submittedName>
        <fullName evidence="5">Uncharacterized protein</fullName>
    </submittedName>
</protein>
<dbReference type="PROSITE" id="PS50054">
    <property type="entry name" value="TYR_PHOSPHATASE_DUAL"/>
    <property type="match status" value="1"/>
</dbReference>
<dbReference type="GO" id="GO:0004439">
    <property type="term" value="F:phosphatidylinositol-4,5-bisphosphate 5-phosphatase activity"/>
    <property type="evidence" value="ECO:0007669"/>
    <property type="project" value="TreeGrafter"/>
</dbReference>
<dbReference type="VEuPathDB" id="FungiDB:H310_07367"/>
<dbReference type="GO" id="GO:0008962">
    <property type="term" value="F:phosphatidylglycerophosphatase activity"/>
    <property type="evidence" value="ECO:0007669"/>
    <property type="project" value="TreeGrafter"/>
</dbReference>
<dbReference type="InterPro" id="IPR000387">
    <property type="entry name" value="Tyr_Pase_dom"/>
</dbReference>
<dbReference type="GeneID" id="20084417"/>
<dbReference type="Gene3D" id="3.90.190.10">
    <property type="entry name" value="Protein tyrosine phosphatase superfamily"/>
    <property type="match status" value="1"/>
</dbReference>
<evidence type="ECO:0000256" key="1">
    <source>
        <dbReference type="ARBA" id="ARBA00022801"/>
    </source>
</evidence>
<dbReference type="SUPFAM" id="SSF52799">
    <property type="entry name" value="(Phosphotyrosine protein) phosphatases II"/>
    <property type="match status" value="1"/>
</dbReference>
<organism evidence="5">
    <name type="scientific">Aphanomyces invadans</name>
    <dbReference type="NCBI Taxonomy" id="157072"/>
    <lineage>
        <taxon>Eukaryota</taxon>
        <taxon>Sar</taxon>
        <taxon>Stramenopiles</taxon>
        <taxon>Oomycota</taxon>
        <taxon>Saprolegniomycetes</taxon>
        <taxon>Saprolegniales</taxon>
        <taxon>Verrucalvaceae</taxon>
        <taxon>Aphanomyces</taxon>
    </lineage>
</organism>